<reference evidence="2" key="1">
    <citation type="journal article" date="2020" name="mSystems">
        <title>Genome- and Community-Level Interaction Insights into Carbon Utilization and Element Cycling Functions of Hydrothermarchaeota in Hydrothermal Sediment.</title>
        <authorList>
            <person name="Zhou Z."/>
            <person name="Liu Y."/>
            <person name="Xu W."/>
            <person name="Pan J."/>
            <person name="Luo Z.H."/>
            <person name="Li M."/>
        </authorList>
    </citation>
    <scope>NUCLEOTIDE SEQUENCE [LARGE SCALE GENOMIC DNA]</scope>
    <source>
        <strain evidence="2">SpSt-34</strain>
    </source>
</reference>
<protein>
    <recommendedName>
        <fullName evidence="1">TyrR-like helix-turn-helix domain-containing protein</fullName>
    </recommendedName>
</protein>
<dbReference type="Gene3D" id="1.10.10.60">
    <property type="entry name" value="Homeodomain-like"/>
    <property type="match status" value="1"/>
</dbReference>
<dbReference type="Pfam" id="PF18024">
    <property type="entry name" value="HTH_50"/>
    <property type="match status" value="1"/>
</dbReference>
<sequence>MREAAKALGLSHTALLKKLKKYLLL</sequence>
<dbReference type="AlphaFoldDB" id="A0A7C2K3Q2"/>
<feature type="domain" description="TyrR-like helix-turn-helix" evidence="1">
    <location>
        <begin position="1"/>
        <end position="22"/>
    </location>
</feature>
<name>A0A7C2K3Q2_UNCW3</name>
<comment type="caution">
    <text evidence="2">The sequence shown here is derived from an EMBL/GenBank/DDBJ whole genome shotgun (WGS) entry which is preliminary data.</text>
</comment>
<dbReference type="GO" id="GO:0003677">
    <property type="term" value="F:DNA binding"/>
    <property type="evidence" value="ECO:0007669"/>
    <property type="project" value="UniProtKB-KW"/>
</dbReference>
<evidence type="ECO:0000313" key="2">
    <source>
        <dbReference type="EMBL" id="HEN28162.1"/>
    </source>
</evidence>
<organism evidence="2">
    <name type="scientific">candidate division WOR-3 bacterium</name>
    <dbReference type="NCBI Taxonomy" id="2052148"/>
    <lineage>
        <taxon>Bacteria</taxon>
        <taxon>Bacteria division WOR-3</taxon>
    </lineage>
</organism>
<evidence type="ECO:0000259" key="1">
    <source>
        <dbReference type="Pfam" id="PF18024"/>
    </source>
</evidence>
<accession>A0A7C2K3Q2</accession>
<dbReference type="EMBL" id="DSOL01000163">
    <property type="protein sequence ID" value="HEN28162.1"/>
    <property type="molecule type" value="Genomic_DNA"/>
</dbReference>
<dbReference type="SUPFAM" id="SSF46689">
    <property type="entry name" value="Homeodomain-like"/>
    <property type="match status" value="1"/>
</dbReference>
<dbReference type="InterPro" id="IPR009057">
    <property type="entry name" value="Homeodomain-like_sf"/>
</dbReference>
<dbReference type="InterPro" id="IPR030828">
    <property type="entry name" value="HTH_TyrR"/>
</dbReference>
<gene>
    <name evidence="2" type="ORF">ENQ77_05855</name>
</gene>
<proteinExistence type="predicted"/>